<comment type="caution">
    <text evidence="1">The sequence shown here is derived from an EMBL/GenBank/DDBJ whole genome shotgun (WGS) entry which is preliminary data.</text>
</comment>
<reference evidence="2" key="1">
    <citation type="journal article" date="2019" name="Int. J. Syst. Evol. Microbiol.">
        <title>The Global Catalogue of Microorganisms (GCM) 10K type strain sequencing project: providing services to taxonomists for standard genome sequencing and annotation.</title>
        <authorList>
            <consortium name="The Broad Institute Genomics Platform"/>
            <consortium name="The Broad Institute Genome Sequencing Center for Infectious Disease"/>
            <person name="Wu L."/>
            <person name="Ma J."/>
        </authorList>
    </citation>
    <scope>NUCLEOTIDE SEQUENCE [LARGE SCALE GENOMIC DNA]</scope>
    <source>
        <strain evidence="2">CGMCC 4.7329</strain>
    </source>
</reference>
<proteinExistence type="predicted"/>
<accession>A0ABQ2KZ31</accession>
<organism evidence="1 2">
    <name type="scientific">Nocardia rhizosphaerihabitans</name>
    <dbReference type="NCBI Taxonomy" id="1691570"/>
    <lineage>
        <taxon>Bacteria</taxon>
        <taxon>Bacillati</taxon>
        <taxon>Actinomycetota</taxon>
        <taxon>Actinomycetes</taxon>
        <taxon>Mycobacteriales</taxon>
        <taxon>Nocardiaceae</taxon>
        <taxon>Nocardia</taxon>
    </lineage>
</organism>
<dbReference type="RefSeq" id="WP_229740246.1">
    <property type="nucleotide sequence ID" value="NZ_BMNE01000009.1"/>
</dbReference>
<sequence>MSAPRGRRRDEAREHHTQWVTELDVDIDATRTTARVVDDGGETDLSLSVATPAQPPFKNVRLDVTTEGQLALHMPVPTSVPSRK</sequence>
<name>A0ABQ2KZ31_9NOCA</name>
<evidence type="ECO:0008006" key="3">
    <source>
        <dbReference type="Google" id="ProtNLM"/>
    </source>
</evidence>
<gene>
    <name evidence="1" type="ORF">GCM10011610_60020</name>
</gene>
<keyword evidence="2" id="KW-1185">Reference proteome</keyword>
<evidence type="ECO:0000313" key="1">
    <source>
        <dbReference type="EMBL" id="GGN95717.1"/>
    </source>
</evidence>
<dbReference type="Proteomes" id="UP000658127">
    <property type="component" value="Unassembled WGS sequence"/>
</dbReference>
<evidence type="ECO:0000313" key="2">
    <source>
        <dbReference type="Proteomes" id="UP000658127"/>
    </source>
</evidence>
<protein>
    <recommendedName>
        <fullName evidence="3">ArsA HSP20-like domain-containing protein</fullName>
    </recommendedName>
</protein>
<dbReference type="EMBL" id="BMNE01000009">
    <property type="protein sequence ID" value="GGN95717.1"/>
    <property type="molecule type" value="Genomic_DNA"/>
</dbReference>